<dbReference type="PANTHER" id="PTHR40460">
    <property type="entry name" value="CHROMOSOME 1, WHOLE GENOME SHOTGUN SEQUENCE"/>
    <property type="match status" value="1"/>
</dbReference>
<proteinExistence type="predicted"/>
<dbReference type="EMBL" id="KZ988499">
    <property type="protein sequence ID" value="RKP12062.1"/>
    <property type="molecule type" value="Genomic_DNA"/>
</dbReference>
<evidence type="ECO:0000313" key="3">
    <source>
        <dbReference type="Proteomes" id="UP000267251"/>
    </source>
</evidence>
<dbReference type="PANTHER" id="PTHR40460:SF1">
    <property type="entry name" value="CSBD-LIKE DOMAIN-CONTAINING PROTEIN"/>
    <property type="match status" value="1"/>
</dbReference>
<feature type="region of interest" description="Disordered" evidence="1">
    <location>
        <begin position="68"/>
        <end position="104"/>
    </location>
</feature>
<keyword evidence="3" id="KW-1185">Reference proteome</keyword>
<sequence>MSAESEQSKMSANATWAKGQVKSTIGGVIGNETMRTEGEAEIAKGNADYKAAQAQGYVEGVKNDVKGNVKDGVNRVIGDDAGRAEGQAQQSLGQAQKDANTPSE</sequence>
<feature type="compositionally biased region" description="Polar residues" evidence="1">
    <location>
        <begin position="87"/>
        <end position="104"/>
    </location>
</feature>
<evidence type="ECO:0000313" key="2">
    <source>
        <dbReference type="EMBL" id="RKP12062.1"/>
    </source>
</evidence>
<accession>A0A4P9Y0R0</accession>
<dbReference type="AlphaFoldDB" id="A0A4P9Y0R0"/>
<dbReference type="InterPro" id="IPR036629">
    <property type="entry name" value="YjbJ_sf"/>
</dbReference>
<reference evidence="3" key="1">
    <citation type="journal article" date="2018" name="Nat. Microbiol.">
        <title>Leveraging single-cell genomics to expand the fungal tree of life.</title>
        <authorList>
            <person name="Ahrendt S.R."/>
            <person name="Quandt C.A."/>
            <person name="Ciobanu D."/>
            <person name="Clum A."/>
            <person name="Salamov A."/>
            <person name="Andreopoulos B."/>
            <person name="Cheng J.F."/>
            <person name="Woyke T."/>
            <person name="Pelin A."/>
            <person name="Henrissat B."/>
            <person name="Reynolds N.K."/>
            <person name="Benny G.L."/>
            <person name="Smith M.E."/>
            <person name="James T.Y."/>
            <person name="Grigoriev I.V."/>
        </authorList>
    </citation>
    <scope>NUCLEOTIDE SEQUENCE [LARGE SCALE GENOMIC DNA]</scope>
</reference>
<name>A0A4P9Y0R0_9FUNG</name>
<dbReference type="OrthoDB" id="9999611at2759"/>
<feature type="compositionally biased region" description="Basic and acidic residues" evidence="1">
    <location>
        <begin position="68"/>
        <end position="83"/>
    </location>
</feature>
<dbReference type="SUPFAM" id="SSF69047">
    <property type="entry name" value="Hypothetical protein YjbJ"/>
    <property type="match status" value="1"/>
</dbReference>
<gene>
    <name evidence="2" type="ORF">BJ684DRAFT_12036</name>
</gene>
<dbReference type="Proteomes" id="UP000267251">
    <property type="component" value="Unassembled WGS sequence"/>
</dbReference>
<protein>
    <submittedName>
        <fullName evidence="2">Putative cruciform DNA binding protein</fullName>
    </submittedName>
</protein>
<organism evidence="2 3">
    <name type="scientific">Piptocephalis cylindrospora</name>
    <dbReference type="NCBI Taxonomy" id="1907219"/>
    <lineage>
        <taxon>Eukaryota</taxon>
        <taxon>Fungi</taxon>
        <taxon>Fungi incertae sedis</taxon>
        <taxon>Zoopagomycota</taxon>
        <taxon>Zoopagomycotina</taxon>
        <taxon>Zoopagomycetes</taxon>
        <taxon>Zoopagales</taxon>
        <taxon>Piptocephalidaceae</taxon>
        <taxon>Piptocephalis</taxon>
    </lineage>
</organism>
<evidence type="ECO:0000256" key="1">
    <source>
        <dbReference type="SAM" id="MobiDB-lite"/>
    </source>
</evidence>